<dbReference type="PANTHER" id="PTHR36440:SF1">
    <property type="entry name" value="PUTATIVE (AFU_ORTHOLOGUE AFUA_8G07350)-RELATED"/>
    <property type="match status" value="1"/>
</dbReference>
<dbReference type="PANTHER" id="PTHR36440">
    <property type="entry name" value="PUTATIVE (AFU_ORTHOLOGUE AFUA_8G07350)-RELATED"/>
    <property type="match status" value="1"/>
</dbReference>
<dbReference type="RefSeq" id="WP_072696313.1">
    <property type="nucleotide sequence ID" value="NZ_FRDI01000003.1"/>
</dbReference>
<dbReference type="SUPFAM" id="SSF51182">
    <property type="entry name" value="RmlC-like cupins"/>
    <property type="match status" value="1"/>
</dbReference>
<evidence type="ECO:0000259" key="1">
    <source>
        <dbReference type="Pfam" id="PF07883"/>
    </source>
</evidence>
<feature type="domain" description="Cupin type-2" evidence="1">
    <location>
        <begin position="42"/>
        <end position="109"/>
    </location>
</feature>
<proteinExistence type="predicted"/>
<organism evidence="2 3">
    <name type="scientific">Desulfovibrio litoralis DSM 11393</name>
    <dbReference type="NCBI Taxonomy" id="1121455"/>
    <lineage>
        <taxon>Bacteria</taxon>
        <taxon>Pseudomonadati</taxon>
        <taxon>Thermodesulfobacteriota</taxon>
        <taxon>Desulfovibrionia</taxon>
        <taxon>Desulfovibrionales</taxon>
        <taxon>Desulfovibrionaceae</taxon>
        <taxon>Desulfovibrio</taxon>
    </lineage>
</organism>
<dbReference type="InterPro" id="IPR011051">
    <property type="entry name" value="RmlC_Cupin_sf"/>
</dbReference>
<dbReference type="InterPro" id="IPR014710">
    <property type="entry name" value="RmlC-like_jellyroll"/>
</dbReference>
<gene>
    <name evidence="2" type="ORF">SAMN02745728_00614</name>
</gene>
<dbReference type="STRING" id="1121455.SAMN02745728_00614"/>
<keyword evidence="3" id="KW-1185">Reference proteome</keyword>
<reference evidence="2 3" key="1">
    <citation type="submission" date="2016-12" db="EMBL/GenBank/DDBJ databases">
        <authorList>
            <person name="Song W.-J."/>
            <person name="Kurnit D.M."/>
        </authorList>
    </citation>
    <scope>NUCLEOTIDE SEQUENCE [LARGE SCALE GENOMIC DNA]</scope>
    <source>
        <strain evidence="2 3">DSM 11393</strain>
    </source>
</reference>
<dbReference type="Pfam" id="PF07883">
    <property type="entry name" value="Cupin_2"/>
    <property type="match status" value="1"/>
</dbReference>
<name>A0A1M7S928_9BACT</name>
<dbReference type="Proteomes" id="UP000186469">
    <property type="component" value="Unassembled WGS sequence"/>
</dbReference>
<dbReference type="Gene3D" id="2.60.120.10">
    <property type="entry name" value="Jelly Rolls"/>
    <property type="match status" value="1"/>
</dbReference>
<accession>A0A1M7S928</accession>
<evidence type="ECO:0000313" key="3">
    <source>
        <dbReference type="Proteomes" id="UP000186469"/>
    </source>
</evidence>
<evidence type="ECO:0000313" key="2">
    <source>
        <dbReference type="EMBL" id="SHN54986.1"/>
    </source>
</evidence>
<sequence length="125" mass="14035">MLIFKSSELPEYHDPSPHNRIVKPLFDKKDIPDAKLSVNTLRLEQNAVVPEHIHDGGVEVIYVLEGILTFTVDGETAEAKPGDIVYVPENIKHSTTNKYPQAGKALCIFTPSNDYTAMRSWTEIK</sequence>
<dbReference type="InterPro" id="IPR053146">
    <property type="entry name" value="QDO-like"/>
</dbReference>
<dbReference type="EMBL" id="FRDI01000003">
    <property type="protein sequence ID" value="SHN54986.1"/>
    <property type="molecule type" value="Genomic_DNA"/>
</dbReference>
<protein>
    <submittedName>
        <fullName evidence="2">Cupin domain protein</fullName>
    </submittedName>
</protein>
<dbReference type="AlphaFoldDB" id="A0A1M7S928"/>
<dbReference type="OrthoDB" id="9791637at2"/>
<dbReference type="InterPro" id="IPR013096">
    <property type="entry name" value="Cupin_2"/>
</dbReference>